<name>A0A127B911_9EURY</name>
<dbReference type="SUPFAM" id="SSF47240">
    <property type="entry name" value="Ferritin-like"/>
    <property type="match status" value="1"/>
</dbReference>
<evidence type="ECO:0000313" key="7">
    <source>
        <dbReference type="EMBL" id="AMM53677.1"/>
    </source>
</evidence>
<organism evidence="7 8">
    <name type="scientific">Pyrococcus kukulkanii</name>
    <dbReference type="NCBI Taxonomy" id="1609559"/>
    <lineage>
        <taxon>Archaea</taxon>
        <taxon>Methanobacteriati</taxon>
        <taxon>Methanobacteriota</taxon>
        <taxon>Thermococci</taxon>
        <taxon>Thermococcales</taxon>
        <taxon>Thermococcaceae</taxon>
        <taxon>Pyrococcus</taxon>
    </lineage>
</organism>
<dbReference type="InterPro" id="IPR008217">
    <property type="entry name" value="Ccc1_fam"/>
</dbReference>
<dbReference type="Pfam" id="PF02915">
    <property type="entry name" value="Rubrerythrin"/>
    <property type="match status" value="1"/>
</dbReference>
<feature type="transmembrane region" description="Helical" evidence="5">
    <location>
        <begin position="275"/>
        <end position="297"/>
    </location>
</feature>
<protein>
    <submittedName>
        <fullName evidence="7">Membrane protein</fullName>
    </submittedName>
</protein>
<dbReference type="Pfam" id="PF01988">
    <property type="entry name" value="VIT1"/>
    <property type="match status" value="1"/>
</dbReference>
<dbReference type="Proteomes" id="UP000070587">
    <property type="component" value="Chromosome"/>
</dbReference>
<dbReference type="Gene3D" id="1.20.1260.10">
    <property type="match status" value="1"/>
</dbReference>
<dbReference type="InterPro" id="IPR003251">
    <property type="entry name" value="Rr_diiron-bd_dom"/>
</dbReference>
<evidence type="ECO:0000256" key="4">
    <source>
        <dbReference type="ARBA" id="ARBA00023136"/>
    </source>
</evidence>
<feature type="transmembrane region" description="Helical" evidence="5">
    <location>
        <begin position="303"/>
        <end position="325"/>
    </location>
</feature>
<evidence type="ECO:0000256" key="3">
    <source>
        <dbReference type="ARBA" id="ARBA00022989"/>
    </source>
</evidence>
<keyword evidence="3 5" id="KW-1133">Transmembrane helix</keyword>
<dbReference type="OrthoDB" id="42847at2157"/>
<dbReference type="EMBL" id="CP010835">
    <property type="protein sequence ID" value="AMM53677.1"/>
    <property type="molecule type" value="Genomic_DNA"/>
</dbReference>
<evidence type="ECO:0000256" key="5">
    <source>
        <dbReference type="SAM" id="Phobius"/>
    </source>
</evidence>
<dbReference type="GO" id="GO:0046872">
    <property type="term" value="F:metal ion binding"/>
    <property type="evidence" value="ECO:0007669"/>
    <property type="project" value="InterPro"/>
</dbReference>
<dbReference type="STRING" id="1609559.TQ32_03680"/>
<dbReference type="GO" id="GO:0030026">
    <property type="term" value="P:intracellular manganese ion homeostasis"/>
    <property type="evidence" value="ECO:0007669"/>
    <property type="project" value="InterPro"/>
</dbReference>
<dbReference type="InterPro" id="IPR009078">
    <property type="entry name" value="Ferritin-like_SF"/>
</dbReference>
<comment type="subcellular location">
    <subcellularLocation>
        <location evidence="1">Endomembrane system</location>
        <topology evidence="1">Multi-pass membrane protein</topology>
    </subcellularLocation>
</comment>
<dbReference type="CDD" id="cd01044">
    <property type="entry name" value="Ferritin_CCC1_N"/>
    <property type="match status" value="1"/>
</dbReference>
<dbReference type="GO" id="GO:0016491">
    <property type="term" value="F:oxidoreductase activity"/>
    <property type="evidence" value="ECO:0007669"/>
    <property type="project" value="InterPro"/>
</dbReference>
<dbReference type="GO" id="GO:0012505">
    <property type="term" value="C:endomembrane system"/>
    <property type="evidence" value="ECO:0007669"/>
    <property type="project" value="UniProtKB-SubCell"/>
</dbReference>
<dbReference type="InterPro" id="IPR012347">
    <property type="entry name" value="Ferritin-like"/>
</dbReference>
<dbReference type="GO" id="GO:0005384">
    <property type="term" value="F:manganese ion transmembrane transporter activity"/>
    <property type="evidence" value="ECO:0007669"/>
    <property type="project" value="InterPro"/>
</dbReference>
<gene>
    <name evidence="7" type="ORF">TQ32_03680</name>
</gene>
<dbReference type="PANTHER" id="PTHR31851">
    <property type="entry name" value="FE(2+)/MN(2+) TRANSPORTER PCL1"/>
    <property type="match status" value="1"/>
</dbReference>
<evidence type="ECO:0000256" key="1">
    <source>
        <dbReference type="ARBA" id="ARBA00004127"/>
    </source>
</evidence>
<dbReference type="KEGG" id="pyc:TQ32_03680"/>
<sequence>MSDVLSLVIKFYNDEYSDSLLYAELAKVEKDEKIKREFLRLARIEAKHAKFWLSFLERRGITPNKPKVKRWTIHVLKLMRKILGPGVVASLLEMGENSAIQKYFKFLTEHSQEFSPDEMEELKKIILEELEHEKFFYESKRRFHVENVRDFVLGMNDGLVEILGAVTGLSAVYPYSPRLVGISGLIVGVAGALSMAIGALISVRSQRQVSEAIRERTKVLFKVSPERAVKEVYEKLIGGGLPEEIAQEVSVKLKGKEEALIKLLVHEEEQNELRAALYTGLAYLVGVAFPVTPYFFARSSLTALPISVMLAGLALSIVATSVALISGISIKKKVAEMVVTGLGAAFLSYLFGHLMESVFNVSGL</sequence>
<reference evidence="7 8" key="2">
    <citation type="journal article" date="2016" name="Int. J. Syst. Evol. Microbiol.">
        <title>Pyrococcus kukulkanii sp. nov., a hyperthermophilic, piezophilic archaeon isolated from a deep-sea hydrothermal vent.</title>
        <authorList>
            <person name="Callac N."/>
            <person name="Oger P."/>
            <person name="Lesongeur F."/>
            <person name="Rattray J.E."/>
            <person name="Vannier P."/>
            <person name="Michoud G."/>
            <person name="Beauverger M."/>
            <person name="Gayet N."/>
            <person name="Rouxel O."/>
            <person name="Jebbar M."/>
            <person name="Godfroy A."/>
        </authorList>
    </citation>
    <scope>NUCLEOTIDE SEQUENCE [LARGE SCALE GENOMIC DNA]</scope>
    <source>
        <strain evidence="7 8">NCB100</strain>
    </source>
</reference>
<feature type="transmembrane region" description="Helical" evidence="5">
    <location>
        <begin position="337"/>
        <end position="355"/>
    </location>
</feature>
<dbReference type="GeneID" id="28490905"/>
<evidence type="ECO:0000259" key="6">
    <source>
        <dbReference type="Pfam" id="PF02915"/>
    </source>
</evidence>
<accession>A0A127B911</accession>
<dbReference type="RefSeq" id="WP_068321118.1">
    <property type="nucleotide sequence ID" value="NZ_CP010835.1"/>
</dbReference>
<dbReference type="PATRIC" id="fig|1609559.3.peg.765"/>
<feature type="domain" description="Rubrerythrin diiron-binding" evidence="6">
    <location>
        <begin position="14"/>
        <end position="137"/>
    </location>
</feature>
<feature type="transmembrane region" description="Helical" evidence="5">
    <location>
        <begin position="179"/>
        <end position="201"/>
    </location>
</feature>
<evidence type="ECO:0000256" key="2">
    <source>
        <dbReference type="ARBA" id="ARBA00022692"/>
    </source>
</evidence>
<keyword evidence="2 5" id="KW-0812">Transmembrane</keyword>
<dbReference type="AlphaFoldDB" id="A0A127B911"/>
<proteinExistence type="predicted"/>
<dbReference type="InterPro" id="IPR039376">
    <property type="entry name" value="Ferritin_CCC1_N"/>
</dbReference>
<dbReference type="CDD" id="cd02431">
    <property type="entry name" value="Ferritin_CCC1_C"/>
    <property type="match status" value="1"/>
</dbReference>
<keyword evidence="4 5" id="KW-0472">Membrane</keyword>
<evidence type="ECO:0000313" key="8">
    <source>
        <dbReference type="Proteomes" id="UP000070587"/>
    </source>
</evidence>
<reference evidence="8" key="1">
    <citation type="submission" date="2015-02" db="EMBL/GenBank/DDBJ databases">
        <title>Pyrococcus kukulkanii sp. nov., a novel hyperthermophilic archaeon isolated from a deep-sea hydrothermal vent at the Guaymas Basin.</title>
        <authorList>
            <person name="Oger P.M."/>
            <person name="Callac N."/>
            <person name="Jebbar M."/>
            <person name="Godfroy A."/>
        </authorList>
    </citation>
    <scope>NUCLEOTIDE SEQUENCE [LARGE SCALE GENOMIC DNA]</scope>
    <source>
        <strain evidence="8">NCB100</strain>
    </source>
</reference>